<evidence type="ECO:0000313" key="12">
    <source>
        <dbReference type="EMBL" id="QNT69156.1"/>
    </source>
</evidence>
<dbReference type="InterPro" id="IPR050499">
    <property type="entry name" value="PEP-utilizing_PTS_enzyme"/>
</dbReference>
<name>A0A7H1N0C0_9PROT</name>
<protein>
    <recommendedName>
        <fullName evidence="3">Phosphoenolpyruvate-protein phosphotransferase</fullName>
    </recommendedName>
    <alternativeName>
        <fullName evidence="8">Phosphotransferase system, enzyme I</fullName>
    </alternativeName>
</protein>
<evidence type="ECO:0000259" key="11">
    <source>
        <dbReference type="Pfam" id="PF05524"/>
    </source>
</evidence>
<dbReference type="InterPro" id="IPR000121">
    <property type="entry name" value="PEP_util_C"/>
</dbReference>
<dbReference type="InterPro" id="IPR008731">
    <property type="entry name" value="PTS_EIN"/>
</dbReference>
<evidence type="ECO:0000313" key="13">
    <source>
        <dbReference type="Proteomes" id="UP000516369"/>
    </source>
</evidence>
<dbReference type="InterPro" id="IPR008279">
    <property type="entry name" value="PEP-util_enz_mobile_dom"/>
</dbReference>
<dbReference type="InterPro" id="IPR015813">
    <property type="entry name" value="Pyrv/PenolPyrv_kinase-like_dom"/>
</dbReference>
<keyword evidence="7" id="KW-0460">Magnesium</keyword>
<dbReference type="Pfam" id="PF02896">
    <property type="entry name" value="PEP-utilizers_C"/>
    <property type="match status" value="1"/>
</dbReference>
<dbReference type="Gene3D" id="3.50.30.10">
    <property type="entry name" value="Phosphohistidine domain"/>
    <property type="match status" value="1"/>
</dbReference>
<dbReference type="EMBL" id="CP053923">
    <property type="protein sequence ID" value="QNT69156.1"/>
    <property type="molecule type" value="Genomic_DNA"/>
</dbReference>
<evidence type="ECO:0000256" key="5">
    <source>
        <dbReference type="ARBA" id="ARBA00022723"/>
    </source>
</evidence>
<accession>A0A7H1N0C0</accession>
<evidence type="ECO:0000256" key="8">
    <source>
        <dbReference type="ARBA" id="ARBA00033235"/>
    </source>
</evidence>
<keyword evidence="12" id="KW-0670">Pyruvate</keyword>
<dbReference type="Proteomes" id="UP000516369">
    <property type="component" value="Chromosome"/>
</dbReference>
<feature type="domain" description="Phosphotransferase system enzyme I N-terminal" evidence="11">
    <location>
        <begin position="2"/>
        <end position="54"/>
    </location>
</feature>
<comment type="similarity">
    <text evidence="2">Belongs to the PEP-utilizing enzyme family.</text>
</comment>
<evidence type="ECO:0000259" key="10">
    <source>
        <dbReference type="Pfam" id="PF02896"/>
    </source>
</evidence>
<dbReference type="SUPFAM" id="SSF51621">
    <property type="entry name" value="Phosphoenolpyruvate/pyruvate domain"/>
    <property type="match status" value="1"/>
</dbReference>
<dbReference type="Gene3D" id="1.10.274.10">
    <property type="entry name" value="PtsI, HPr-binding domain"/>
    <property type="match status" value="1"/>
</dbReference>
<feature type="domain" description="PEP-utilising enzyme C-terminal" evidence="10">
    <location>
        <begin position="192"/>
        <end position="425"/>
    </location>
</feature>
<dbReference type="GO" id="GO:0046872">
    <property type="term" value="F:metal ion binding"/>
    <property type="evidence" value="ECO:0007669"/>
    <property type="project" value="UniProtKB-KW"/>
</dbReference>
<keyword evidence="6" id="KW-0418">Kinase</keyword>
<feature type="domain" description="PEP-utilising enzyme mobile" evidence="9">
    <location>
        <begin position="84"/>
        <end position="156"/>
    </location>
</feature>
<sequence length="440" mass="47598">MEVHATMLEDPSFVSNCKRRLSNELLTAKSAVLAEIHPIEKRFQEHEQQFMQARAADVRDIGCRVLSKLRGAGDRSPHPLASLTPGSVIVAEELLLSDALQINHSNVTAIVTSRTGPASHVAILARSRGIPAICDIDGATSLLTSGDYLLVDAEAGTITIAPTPAQARRFTLLRSQAAPFTHTNPAGSASSCETSDGVEIALHGNIGRADEAIIALEHGLDGIGLFRSEYLFLQRDEPPDLETQATAYAEVAAMLDPRPIVIRTMDLGGDKIPRFDNTTLDPAFRAGLRGLAYSLAENTMFQTQIDAIVRAARSGNVRMMFPMVMGAEDFKKARSLVDEAVQRECLGQAISVGAMIETPAAAFDIDRILDISDFVSIGTNDLAHYVLAMDRWTQSHSGGHSFFHPSVLRATHQVVQAARSKEVSLRAESYQSGSYPQALK</sequence>
<reference evidence="12 13" key="1">
    <citation type="submission" date="2020-05" db="EMBL/GenBank/DDBJ databases">
        <title>Complete closed genome sequence of Defluviicoccus vanus.</title>
        <authorList>
            <person name="Bessarab I."/>
            <person name="Arumugam K."/>
            <person name="Maszenan A.M."/>
            <person name="Seviour R.J."/>
            <person name="Williams R.B."/>
        </authorList>
    </citation>
    <scope>NUCLEOTIDE SEQUENCE [LARGE SCALE GENOMIC DNA]</scope>
    <source>
        <strain evidence="12 13">Ben 114</strain>
    </source>
</reference>
<evidence type="ECO:0000256" key="2">
    <source>
        <dbReference type="ARBA" id="ARBA00007837"/>
    </source>
</evidence>
<keyword evidence="5" id="KW-0479">Metal-binding</keyword>
<evidence type="ECO:0000256" key="4">
    <source>
        <dbReference type="ARBA" id="ARBA00022679"/>
    </source>
</evidence>
<keyword evidence="13" id="KW-1185">Reference proteome</keyword>
<dbReference type="InterPro" id="IPR036637">
    <property type="entry name" value="Phosphohistidine_dom_sf"/>
</dbReference>
<dbReference type="KEGG" id="dvn:HQ394_07110"/>
<dbReference type="PRINTS" id="PR01736">
    <property type="entry name" value="PHPHTRNFRASE"/>
</dbReference>
<dbReference type="PANTHER" id="PTHR46244">
    <property type="entry name" value="PHOSPHOENOLPYRUVATE-PROTEIN PHOSPHOTRANSFERASE"/>
    <property type="match status" value="1"/>
</dbReference>
<keyword evidence="4 12" id="KW-0808">Transferase</keyword>
<evidence type="ECO:0000256" key="7">
    <source>
        <dbReference type="ARBA" id="ARBA00022842"/>
    </source>
</evidence>
<dbReference type="SUPFAM" id="SSF52009">
    <property type="entry name" value="Phosphohistidine domain"/>
    <property type="match status" value="1"/>
</dbReference>
<dbReference type="AlphaFoldDB" id="A0A7H1N0C0"/>
<organism evidence="12 13">
    <name type="scientific">Defluviicoccus vanus</name>
    <dbReference type="NCBI Taxonomy" id="111831"/>
    <lineage>
        <taxon>Bacteria</taxon>
        <taxon>Pseudomonadati</taxon>
        <taxon>Pseudomonadota</taxon>
        <taxon>Alphaproteobacteria</taxon>
        <taxon>Rhodospirillales</taxon>
        <taxon>Rhodospirillaceae</taxon>
        <taxon>Defluviicoccus</taxon>
    </lineage>
</organism>
<dbReference type="InterPro" id="IPR040442">
    <property type="entry name" value="Pyrv_kinase-like_dom_sf"/>
</dbReference>
<evidence type="ECO:0000256" key="6">
    <source>
        <dbReference type="ARBA" id="ARBA00022777"/>
    </source>
</evidence>
<evidence type="ECO:0000256" key="3">
    <source>
        <dbReference type="ARBA" id="ARBA00016544"/>
    </source>
</evidence>
<evidence type="ECO:0000259" key="9">
    <source>
        <dbReference type="Pfam" id="PF00391"/>
    </source>
</evidence>
<dbReference type="Gene3D" id="3.20.20.60">
    <property type="entry name" value="Phosphoenolpyruvate-binding domains"/>
    <property type="match status" value="1"/>
</dbReference>
<evidence type="ECO:0000256" key="1">
    <source>
        <dbReference type="ARBA" id="ARBA00001946"/>
    </source>
</evidence>
<comment type="cofactor">
    <cofactor evidence="1">
        <name>Mg(2+)</name>
        <dbReference type="ChEBI" id="CHEBI:18420"/>
    </cofactor>
</comment>
<dbReference type="Pfam" id="PF05524">
    <property type="entry name" value="PEP-utilisers_N"/>
    <property type="match status" value="1"/>
</dbReference>
<dbReference type="PANTHER" id="PTHR46244:SF3">
    <property type="entry name" value="PHOSPHOENOLPYRUVATE-PROTEIN PHOSPHOTRANSFERASE"/>
    <property type="match status" value="1"/>
</dbReference>
<dbReference type="GO" id="GO:0016301">
    <property type="term" value="F:kinase activity"/>
    <property type="evidence" value="ECO:0007669"/>
    <property type="project" value="UniProtKB-KW"/>
</dbReference>
<dbReference type="SUPFAM" id="SSF47831">
    <property type="entry name" value="Enzyme I of the PEP:sugar phosphotransferase system HPr-binding (sub)domain"/>
    <property type="match status" value="1"/>
</dbReference>
<proteinExistence type="inferred from homology"/>
<dbReference type="Pfam" id="PF00391">
    <property type="entry name" value="PEP-utilizers"/>
    <property type="match status" value="1"/>
</dbReference>
<dbReference type="GO" id="GO:0009401">
    <property type="term" value="P:phosphoenolpyruvate-dependent sugar phosphotransferase system"/>
    <property type="evidence" value="ECO:0007669"/>
    <property type="project" value="InterPro"/>
</dbReference>
<dbReference type="InterPro" id="IPR036618">
    <property type="entry name" value="PtsI_HPr-bd_sf"/>
</dbReference>
<gene>
    <name evidence="12" type="ORF">HQ394_07110</name>
</gene>